<dbReference type="InterPro" id="IPR002686">
    <property type="entry name" value="Transposase_17"/>
</dbReference>
<feature type="domain" description="Transposase IS200-like" evidence="1">
    <location>
        <begin position="1"/>
        <end position="108"/>
    </location>
</feature>
<dbReference type="SMART" id="SM01321">
    <property type="entry name" value="Y1_Tnp"/>
    <property type="match status" value="1"/>
</dbReference>
<keyword evidence="3" id="KW-1185">Reference proteome</keyword>
<dbReference type="Gene3D" id="3.30.70.1290">
    <property type="entry name" value="Transposase IS200-like"/>
    <property type="match status" value="1"/>
</dbReference>
<dbReference type="PANTHER" id="PTHR34322:SF2">
    <property type="entry name" value="TRANSPOSASE IS200-LIKE DOMAIN-CONTAINING PROTEIN"/>
    <property type="match status" value="1"/>
</dbReference>
<dbReference type="SUPFAM" id="SSF143422">
    <property type="entry name" value="Transposase IS200-like"/>
    <property type="match status" value="1"/>
</dbReference>
<evidence type="ECO:0000259" key="1">
    <source>
        <dbReference type="SMART" id="SM01321"/>
    </source>
</evidence>
<dbReference type="InterPro" id="IPR036515">
    <property type="entry name" value="Transposase_17_sf"/>
</dbReference>
<gene>
    <name evidence="2" type="ORF">K1X11_012975</name>
</gene>
<dbReference type="EMBL" id="CP139781">
    <property type="protein sequence ID" value="WRQ85719.1"/>
    <property type="molecule type" value="Genomic_DNA"/>
</dbReference>
<name>A0ABZ1C5C0_9BACT</name>
<dbReference type="Proteomes" id="UP000738431">
    <property type="component" value="Chromosome"/>
</dbReference>
<dbReference type="PANTHER" id="PTHR34322">
    <property type="entry name" value="TRANSPOSASE, Y1_TNP DOMAIN-CONTAINING"/>
    <property type="match status" value="1"/>
</dbReference>
<organism evidence="2 3">
    <name type="scientific">Actomonas aquatica</name>
    <dbReference type="NCBI Taxonomy" id="2866162"/>
    <lineage>
        <taxon>Bacteria</taxon>
        <taxon>Pseudomonadati</taxon>
        <taxon>Verrucomicrobiota</taxon>
        <taxon>Opitutia</taxon>
        <taxon>Opitutales</taxon>
        <taxon>Opitutaceae</taxon>
        <taxon>Actomonas</taxon>
    </lineage>
</organism>
<evidence type="ECO:0000313" key="2">
    <source>
        <dbReference type="EMBL" id="WRQ85719.1"/>
    </source>
</evidence>
<proteinExistence type="predicted"/>
<dbReference type="Pfam" id="PF01797">
    <property type="entry name" value="Y1_Tnp"/>
    <property type="match status" value="1"/>
</dbReference>
<evidence type="ECO:0000313" key="3">
    <source>
        <dbReference type="Proteomes" id="UP000738431"/>
    </source>
</evidence>
<sequence length="313" mass="35377">MINRGNYRSSIFGGKGAAQAFERVLDLAAQRYAWRVHAYVVMRNHFHLAIELTEPNLSEGMKWLQGTWIRRFNVIRTQIGRPFQGRYKALLVEPGDAFGQVCHYIHLNPVRAKVVSATEAWSYRPGSLARFADKKHRPAWLDPSTVLDTAGGLKDTARGWRCYGEYLEFLAEDVVGKKELVAKKMSRGWCLGSFEFKKQQMEEMKERGAELERFKGSGAGELRKEREQVWEDRLVALAASARIDLGKLGKRKSAPEKVLLAAALKQSTSVSNGWLATRLEMGQAASASQFVRRLLLKKEGRAAVERLLSRVKP</sequence>
<dbReference type="RefSeq" id="WP_221032742.1">
    <property type="nucleotide sequence ID" value="NZ_CP139781.1"/>
</dbReference>
<accession>A0ABZ1C5C0</accession>
<protein>
    <submittedName>
        <fullName evidence="2">Transposase</fullName>
    </submittedName>
</protein>
<reference evidence="2 3" key="1">
    <citation type="submission" date="2023-12" db="EMBL/GenBank/DDBJ databases">
        <title>Description of an unclassified Opitutus bacterium of Verrucomicrobiota.</title>
        <authorList>
            <person name="Zhang D.-F."/>
        </authorList>
    </citation>
    <scope>NUCLEOTIDE SEQUENCE [LARGE SCALE GENOMIC DNA]</scope>
    <source>
        <strain evidence="2 3">WL0086</strain>
    </source>
</reference>